<keyword evidence="3" id="KW-1185">Reference proteome</keyword>
<evidence type="ECO:0000259" key="1">
    <source>
        <dbReference type="Pfam" id="PF18701"/>
    </source>
</evidence>
<proteinExistence type="predicted"/>
<sequence>MQRKIYQDLLVQQLRSKWKKQYIMDLRNSHALKNLNPQRNIKIDDVVLIEGDNKSKLLWRLGRVIQVLPGRDGGVRSCLLKTSVGTLKRPVQLLCPLELQNLQISFPINLTFY</sequence>
<dbReference type="Pfam" id="PF18701">
    <property type="entry name" value="DUF5641"/>
    <property type="match status" value="1"/>
</dbReference>
<dbReference type="AlphaFoldDB" id="A0A4Y2DS10"/>
<evidence type="ECO:0000313" key="3">
    <source>
        <dbReference type="Proteomes" id="UP000499080"/>
    </source>
</evidence>
<gene>
    <name evidence="2" type="ORF">AVEN_57931_1</name>
</gene>
<dbReference type="EMBL" id="BGPR01090192">
    <property type="protein sequence ID" value="GBM18395.1"/>
    <property type="molecule type" value="Genomic_DNA"/>
</dbReference>
<dbReference type="InterPro" id="IPR040676">
    <property type="entry name" value="DUF5641"/>
</dbReference>
<reference evidence="2 3" key="1">
    <citation type="journal article" date="2019" name="Sci. Rep.">
        <title>Orb-weaving spider Araneus ventricosus genome elucidates the spidroin gene catalogue.</title>
        <authorList>
            <person name="Kono N."/>
            <person name="Nakamura H."/>
            <person name="Ohtoshi R."/>
            <person name="Moran D.A.P."/>
            <person name="Shinohara A."/>
            <person name="Yoshida Y."/>
            <person name="Fujiwara M."/>
            <person name="Mori M."/>
            <person name="Tomita M."/>
            <person name="Arakawa K."/>
        </authorList>
    </citation>
    <scope>NUCLEOTIDE SEQUENCE [LARGE SCALE GENOMIC DNA]</scope>
</reference>
<dbReference type="Proteomes" id="UP000499080">
    <property type="component" value="Unassembled WGS sequence"/>
</dbReference>
<dbReference type="PANTHER" id="PTHR47331:SF5">
    <property type="entry name" value="RIBONUCLEASE H"/>
    <property type="match status" value="1"/>
</dbReference>
<feature type="domain" description="DUF5641" evidence="1">
    <location>
        <begin position="10"/>
        <end position="97"/>
    </location>
</feature>
<comment type="caution">
    <text evidence="2">The sequence shown here is derived from an EMBL/GenBank/DDBJ whole genome shotgun (WGS) entry which is preliminary data.</text>
</comment>
<name>A0A4Y2DS10_ARAVE</name>
<evidence type="ECO:0000313" key="2">
    <source>
        <dbReference type="EMBL" id="GBM18395.1"/>
    </source>
</evidence>
<organism evidence="2 3">
    <name type="scientific">Araneus ventricosus</name>
    <name type="common">Orbweaver spider</name>
    <name type="synonym">Epeira ventricosa</name>
    <dbReference type="NCBI Taxonomy" id="182803"/>
    <lineage>
        <taxon>Eukaryota</taxon>
        <taxon>Metazoa</taxon>
        <taxon>Ecdysozoa</taxon>
        <taxon>Arthropoda</taxon>
        <taxon>Chelicerata</taxon>
        <taxon>Arachnida</taxon>
        <taxon>Araneae</taxon>
        <taxon>Araneomorphae</taxon>
        <taxon>Entelegynae</taxon>
        <taxon>Araneoidea</taxon>
        <taxon>Araneidae</taxon>
        <taxon>Araneus</taxon>
    </lineage>
</organism>
<protein>
    <recommendedName>
        <fullName evidence="1">DUF5641 domain-containing protein</fullName>
    </recommendedName>
</protein>
<dbReference type="PANTHER" id="PTHR47331">
    <property type="entry name" value="PHD-TYPE DOMAIN-CONTAINING PROTEIN"/>
    <property type="match status" value="1"/>
</dbReference>
<dbReference type="OrthoDB" id="6020750at2759"/>
<accession>A0A4Y2DS10</accession>